<keyword evidence="4" id="KW-0804">Transcription</keyword>
<dbReference type="InterPro" id="IPR013249">
    <property type="entry name" value="RNA_pol_sigma70_r4_t2"/>
</dbReference>
<dbReference type="InterPro" id="IPR007627">
    <property type="entry name" value="RNA_pol_sigma70_r2"/>
</dbReference>
<sequence>MNAPATHPESEEERRWLLAARAGDLEAFERLIAVYTRPIYNLAYRMLGDPQEAEDATQEIFLRIYRGLATYDPQRPPASWILSIAAHYCIDQLRARRPSVPLEDLESKIVAPSRDHPESVVERRDQEEQIQQALLRLSHEDRMVLVLYYWHERSCEEIASILGVSREAVRVRLHRARLRLAEHLYPLVHAGDPPSAAPSPARRRS</sequence>
<evidence type="ECO:0000313" key="7">
    <source>
        <dbReference type="EMBL" id="GBD08712.1"/>
    </source>
</evidence>
<keyword evidence="2" id="KW-0805">Transcription regulation</keyword>
<evidence type="ECO:0000259" key="6">
    <source>
        <dbReference type="Pfam" id="PF08281"/>
    </source>
</evidence>
<dbReference type="InterPro" id="IPR013325">
    <property type="entry name" value="RNA_pol_sigma_r2"/>
</dbReference>
<evidence type="ECO:0000256" key="1">
    <source>
        <dbReference type="ARBA" id="ARBA00010641"/>
    </source>
</evidence>
<feature type="domain" description="RNA polymerase sigma-70 region 2" evidence="5">
    <location>
        <begin position="31"/>
        <end position="97"/>
    </location>
</feature>
<dbReference type="PANTHER" id="PTHR43133:SF51">
    <property type="entry name" value="RNA POLYMERASE SIGMA FACTOR"/>
    <property type="match status" value="1"/>
</dbReference>
<dbReference type="InterPro" id="IPR039425">
    <property type="entry name" value="RNA_pol_sigma-70-like"/>
</dbReference>
<comment type="similarity">
    <text evidence="1">Belongs to the sigma-70 factor family. ECF subfamily.</text>
</comment>
<dbReference type="SUPFAM" id="SSF88946">
    <property type="entry name" value="Sigma2 domain of RNA polymerase sigma factors"/>
    <property type="match status" value="1"/>
</dbReference>
<dbReference type="Gene3D" id="1.10.10.10">
    <property type="entry name" value="Winged helix-like DNA-binding domain superfamily/Winged helix DNA-binding domain"/>
    <property type="match status" value="1"/>
</dbReference>
<dbReference type="GO" id="GO:0003677">
    <property type="term" value="F:DNA binding"/>
    <property type="evidence" value="ECO:0007669"/>
    <property type="project" value="InterPro"/>
</dbReference>
<organism evidence="7 8">
    <name type="scientific">Candidatus Thermoflexus japonica</name>
    <dbReference type="NCBI Taxonomy" id="2035417"/>
    <lineage>
        <taxon>Bacteria</taxon>
        <taxon>Bacillati</taxon>
        <taxon>Chloroflexota</taxon>
        <taxon>Thermoflexia</taxon>
        <taxon>Thermoflexales</taxon>
        <taxon>Thermoflexaceae</taxon>
        <taxon>Thermoflexus</taxon>
    </lineage>
</organism>
<feature type="domain" description="RNA polymerase sigma factor 70 region 4 type 2" evidence="6">
    <location>
        <begin position="128"/>
        <end position="180"/>
    </location>
</feature>
<proteinExistence type="inferred from homology"/>
<keyword evidence="3" id="KW-0731">Sigma factor</keyword>
<evidence type="ECO:0000256" key="4">
    <source>
        <dbReference type="ARBA" id="ARBA00023163"/>
    </source>
</evidence>
<comment type="caution">
    <text evidence="7">The sequence shown here is derived from an EMBL/GenBank/DDBJ whole genome shotgun (WGS) entry which is preliminary data.</text>
</comment>
<dbReference type="InterPro" id="IPR013324">
    <property type="entry name" value="RNA_pol_sigma_r3/r4-like"/>
</dbReference>
<dbReference type="GO" id="GO:0016987">
    <property type="term" value="F:sigma factor activity"/>
    <property type="evidence" value="ECO:0007669"/>
    <property type="project" value="UniProtKB-KW"/>
</dbReference>
<evidence type="ECO:0000259" key="5">
    <source>
        <dbReference type="Pfam" id="PF04542"/>
    </source>
</evidence>
<dbReference type="NCBIfam" id="TIGR02937">
    <property type="entry name" value="sigma70-ECF"/>
    <property type="match status" value="1"/>
</dbReference>
<dbReference type="CDD" id="cd06171">
    <property type="entry name" value="Sigma70_r4"/>
    <property type="match status" value="1"/>
</dbReference>
<dbReference type="GO" id="GO:0006352">
    <property type="term" value="P:DNA-templated transcription initiation"/>
    <property type="evidence" value="ECO:0007669"/>
    <property type="project" value="InterPro"/>
</dbReference>
<dbReference type="InterPro" id="IPR014284">
    <property type="entry name" value="RNA_pol_sigma-70_dom"/>
</dbReference>
<evidence type="ECO:0000313" key="8">
    <source>
        <dbReference type="Proteomes" id="UP000236642"/>
    </source>
</evidence>
<evidence type="ECO:0000256" key="3">
    <source>
        <dbReference type="ARBA" id="ARBA00023082"/>
    </source>
</evidence>
<dbReference type="Gene3D" id="1.10.1740.10">
    <property type="match status" value="1"/>
</dbReference>
<accession>A0A2H5Y5P2</accession>
<name>A0A2H5Y5P2_9CHLR</name>
<evidence type="ECO:0000256" key="2">
    <source>
        <dbReference type="ARBA" id="ARBA00023015"/>
    </source>
</evidence>
<dbReference type="PANTHER" id="PTHR43133">
    <property type="entry name" value="RNA POLYMERASE ECF-TYPE SIGMA FACTO"/>
    <property type="match status" value="1"/>
</dbReference>
<dbReference type="Pfam" id="PF08281">
    <property type="entry name" value="Sigma70_r4_2"/>
    <property type="match status" value="1"/>
</dbReference>
<protein>
    <submittedName>
        <fullName evidence="7">ECF RNA polymerase sigma factor SigW</fullName>
    </submittedName>
</protein>
<gene>
    <name evidence="7" type="primary">sigW_2</name>
    <name evidence="7" type="ORF">HRbin22_00953</name>
</gene>
<dbReference type="Pfam" id="PF04542">
    <property type="entry name" value="Sigma70_r2"/>
    <property type="match status" value="1"/>
</dbReference>
<dbReference type="EMBL" id="BEHY01000016">
    <property type="protein sequence ID" value="GBD08712.1"/>
    <property type="molecule type" value="Genomic_DNA"/>
</dbReference>
<dbReference type="AlphaFoldDB" id="A0A2H5Y5P2"/>
<dbReference type="Proteomes" id="UP000236642">
    <property type="component" value="Unassembled WGS sequence"/>
</dbReference>
<reference evidence="8" key="1">
    <citation type="submission" date="2017-09" db="EMBL/GenBank/DDBJ databases">
        <title>Metaegenomics of thermophilic ammonia-oxidizing enrichment culture.</title>
        <authorList>
            <person name="Kato S."/>
            <person name="Suzuki K."/>
        </authorList>
    </citation>
    <scope>NUCLEOTIDE SEQUENCE [LARGE SCALE GENOMIC DNA]</scope>
</reference>
<dbReference type="SUPFAM" id="SSF88659">
    <property type="entry name" value="Sigma3 and sigma4 domains of RNA polymerase sigma factors"/>
    <property type="match status" value="1"/>
</dbReference>
<dbReference type="InterPro" id="IPR036388">
    <property type="entry name" value="WH-like_DNA-bd_sf"/>
</dbReference>